<accession>A0A9E7GTI3</accession>
<evidence type="ECO:0000256" key="1">
    <source>
        <dbReference type="SAM" id="MobiDB-lite"/>
    </source>
</evidence>
<dbReference type="EMBL" id="CP097509">
    <property type="protein sequence ID" value="URE21599.1"/>
    <property type="molecule type" value="Genomic_DNA"/>
</dbReference>
<dbReference type="Proteomes" id="UP001055439">
    <property type="component" value="Chromosome 7"/>
</dbReference>
<feature type="compositionally biased region" description="Basic and acidic residues" evidence="1">
    <location>
        <begin position="12"/>
        <end position="29"/>
    </location>
</feature>
<evidence type="ECO:0000313" key="3">
    <source>
        <dbReference type="Proteomes" id="UP001055439"/>
    </source>
</evidence>
<protein>
    <submittedName>
        <fullName evidence="2">Uncharacterized protein</fullName>
    </submittedName>
</protein>
<sequence length="76" mass="8763">MDLGKALPVTKKMSEGRVRNRSDRRSERERRRWKNRQYIKLEKEGVAVVVVVVVVEGPARLESDSYSISCRSSSKL</sequence>
<keyword evidence="3" id="KW-1185">Reference proteome</keyword>
<reference evidence="2" key="1">
    <citation type="submission" date="2022-05" db="EMBL/GenBank/DDBJ databases">
        <title>The Musa troglodytarum L. genome provides insights into the mechanism of non-climacteric behaviour and enrichment of carotenoids.</title>
        <authorList>
            <person name="Wang J."/>
        </authorList>
    </citation>
    <scope>NUCLEOTIDE SEQUENCE</scope>
    <source>
        <tissue evidence="2">Leaf</tissue>
    </source>
</reference>
<proteinExistence type="predicted"/>
<organism evidence="2 3">
    <name type="scientific">Musa troglodytarum</name>
    <name type="common">fe'i banana</name>
    <dbReference type="NCBI Taxonomy" id="320322"/>
    <lineage>
        <taxon>Eukaryota</taxon>
        <taxon>Viridiplantae</taxon>
        <taxon>Streptophyta</taxon>
        <taxon>Embryophyta</taxon>
        <taxon>Tracheophyta</taxon>
        <taxon>Spermatophyta</taxon>
        <taxon>Magnoliopsida</taxon>
        <taxon>Liliopsida</taxon>
        <taxon>Zingiberales</taxon>
        <taxon>Musaceae</taxon>
        <taxon>Musa</taxon>
    </lineage>
</organism>
<gene>
    <name evidence="2" type="ORF">MUK42_02728</name>
</gene>
<dbReference type="AlphaFoldDB" id="A0A9E7GTI3"/>
<name>A0A9E7GTI3_9LILI</name>
<feature type="region of interest" description="Disordered" evidence="1">
    <location>
        <begin position="1"/>
        <end position="29"/>
    </location>
</feature>
<evidence type="ECO:0000313" key="2">
    <source>
        <dbReference type="EMBL" id="URE21599.1"/>
    </source>
</evidence>